<evidence type="ECO:0000313" key="1">
    <source>
        <dbReference type="EMBL" id="MEQ2440807.1"/>
    </source>
</evidence>
<evidence type="ECO:0000313" key="2">
    <source>
        <dbReference type="Proteomes" id="UP001489509"/>
    </source>
</evidence>
<protein>
    <recommendedName>
        <fullName evidence="3">Cell division protein ZapB</fullName>
    </recommendedName>
</protein>
<name>A0ABV1E2G0_9FIRM</name>
<sequence>MFEPSEQEIREAITYLALENIRLKRRLEEANRLRQSNLDAYVSERNRADSLQKELDEMMEAASKSINVI</sequence>
<organism evidence="1 2">
    <name type="scientific">Solibaculum intestinale</name>
    <dbReference type="NCBI Taxonomy" id="3133165"/>
    <lineage>
        <taxon>Bacteria</taxon>
        <taxon>Bacillati</taxon>
        <taxon>Bacillota</taxon>
        <taxon>Clostridia</taxon>
        <taxon>Eubacteriales</taxon>
        <taxon>Oscillospiraceae</taxon>
        <taxon>Solibaculum</taxon>
    </lineage>
</organism>
<keyword evidence="2" id="KW-1185">Reference proteome</keyword>
<gene>
    <name evidence="1" type="ORF">WMO26_08230</name>
</gene>
<evidence type="ECO:0008006" key="3">
    <source>
        <dbReference type="Google" id="ProtNLM"/>
    </source>
</evidence>
<comment type="caution">
    <text evidence="1">The sequence shown here is derived from an EMBL/GenBank/DDBJ whole genome shotgun (WGS) entry which is preliminary data.</text>
</comment>
<accession>A0ABV1E2G0</accession>
<dbReference type="EMBL" id="JBBMFD010000012">
    <property type="protein sequence ID" value="MEQ2440807.1"/>
    <property type="molecule type" value="Genomic_DNA"/>
</dbReference>
<dbReference type="Proteomes" id="UP001489509">
    <property type="component" value="Unassembled WGS sequence"/>
</dbReference>
<dbReference type="RefSeq" id="WP_349219521.1">
    <property type="nucleotide sequence ID" value="NZ_JBBMFD010000012.1"/>
</dbReference>
<proteinExistence type="predicted"/>
<reference evidence="1 2" key="1">
    <citation type="submission" date="2024-03" db="EMBL/GenBank/DDBJ databases">
        <title>Human intestinal bacterial collection.</title>
        <authorList>
            <person name="Pauvert C."/>
            <person name="Hitch T.C.A."/>
            <person name="Clavel T."/>
        </authorList>
    </citation>
    <scope>NUCLEOTIDE SEQUENCE [LARGE SCALE GENOMIC DNA]</scope>
    <source>
        <strain evidence="1 2">CLA-JM-H44</strain>
    </source>
</reference>